<evidence type="ECO:0000313" key="1">
    <source>
        <dbReference type="EMBL" id="MBB3668451.1"/>
    </source>
</evidence>
<dbReference type="RefSeq" id="WP_183358835.1">
    <property type="nucleotide sequence ID" value="NZ_BAABKR010000003.1"/>
</dbReference>
<dbReference type="EMBL" id="JACIBT010000020">
    <property type="protein sequence ID" value="MBB3668451.1"/>
    <property type="molecule type" value="Genomic_DNA"/>
</dbReference>
<sequence length="217" mass="24289">MDTLLRDLREVIKTQGGTAFPVAAIERAMSRRGKPLTVTEALVDDILNLSYGKARTFAVLAALFPHVDTRNQFHVDHVFPAVLFDKKSLRREKNDDGAPRFTSEEIDDLVDMRDRLPNLQLLPGLENIGKSAKAPDEWLVAEYSSADEQSAFLSRNSLPQSLPHSAGEFMNYFDERRTKLTARIYDVLRAQAPDPLATDTTTLVDLNEELAEGDDSD</sequence>
<protein>
    <recommendedName>
        <fullName evidence="3">DUF1524 domain-containing protein</fullName>
    </recommendedName>
</protein>
<reference evidence="1 2" key="1">
    <citation type="submission" date="2020-08" db="EMBL/GenBank/DDBJ databases">
        <title>Sequencing the genomes of 1000 actinobacteria strains.</title>
        <authorList>
            <person name="Klenk H.-P."/>
        </authorList>
    </citation>
    <scope>NUCLEOTIDE SEQUENCE [LARGE SCALE GENOMIC DNA]</scope>
    <source>
        <strain evidence="1 2">DSM 28238</strain>
    </source>
</reference>
<dbReference type="Proteomes" id="UP000547528">
    <property type="component" value="Unassembled WGS sequence"/>
</dbReference>
<dbReference type="AlphaFoldDB" id="A0A7W5Y0J3"/>
<name>A0A7W5Y0J3_9MICC</name>
<accession>A0A7W5Y0J3</accession>
<gene>
    <name evidence="1" type="ORF">FHX47_002087</name>
</gene>
<keyword evidence="2" id="KW-1185">Reference proteome</keyword>
<proteinExistence type="predicted"/>
<evidence type="ECO:0000313" key="2">
    <source>
        <dbReference type="Proteomes" id="UP000547528"/>
    </source>
</evidence>
<organism evidence="1 2">
    <name type="scientific">Garicola koreensis</name>
    <dbReference type="NCBI Taxonomy" id="1262554"/>
    <lineage>
        <taxon>Bacteria</taxon>
        <taxon>Bacillati</taxon>
        <taxon>Actinomycetota</taxon>
        <taxon>Actinomycetes</taxon>
        <taxon>Micrococcales</taxon>
        <taxon>Micrococcaceae</taxon>
        <taxon>Garicola</taxon>
    </lineage>
</organism>
<comment type="caution">
    <text evidence="1">The sequence shown here is derived from an EMBL/GenBank/DDBJ whole genome shotgun (WGS) entry which is preliminary data.</text>
</comment>
<evidence type="ECO:0008006" key="3">
    <source>
        <dbReference type="Google" id="ProtNLM"/>
    </source>
</evidence>